<dbReference type="PANTHER" id="PTHR11731:SF193">
    <property type="entry name" value="DIPEPTIDYL PEPTIDASE 9"/>
    <property type="match status" value="1"/>
</dbReference>
<evidence type="ECO:0000313" key="4">
    <source>
        <dbReference type="EMBL" id="PXW77770.1"/>
    </source>
</evidence>
<dbReference type="SUPFAM" id="SSF53474">
    <property type="entry name" value="alpha/beta-Hydrolases"/>
    <property type="match status" value="1"/>
</dbReference>
<dbReference type="GO" id="GO:0008236">
    <property type="term" value="F:serine-type peptidase activity"/>
    <property type="evidence" value="ECO:0007669"/>
    <property type="project" value="InterPro"/>
</dbReference>
<dbReference type="Gene3D" id="2.140.10.30">
    <property type="entry name" value="Dipeptidylpeptidase IV, N-terminal domain"/>
    <property type="match status" value="1"/>
</dbReference>
<evidence type="ECO:0000256" key="1">
    <source>
        <dbReference type="SAM" id="SignalP"/>
    </source>
</evidence>
<dbReference type="PANTHER" id="PTHR11731">
    <property type="entry name" value="PROTEASE FAMILY S9B,C DIPEPTIDYL-PEPTIDASE IV-RELATED"/>
    <property type="match status" value="1"/>
</dbReference>
<dbReference type="Proteomes" id="UP000248014">
    <property type="component" value="Unassembled WGS sequence"/>
</dbReference>
<dbReference type="InterPro" id="IPR050278">
    <property type="entry name" value="Serine_Prot_S9B/DPPIV"/>
</dbReference>
<feature type="chain" id="PRO_5015981989" evidence="1">
    <location>
        <begin position="45"/>
        <end position="764"/>
    </location>
</feature>
<keyword evidence="1" id="KW-0732">Signal</keyword>
<evidence type="ECO:0000259" key="2">
    <source>
        <dbReference type="Pfam" id="PF00326"/>
    </source>
</evidence>
<feature type="signal peptide" evidence="1">
    <location>
        <begin position="1"/>
        <end position="44"/>
    </location>
</feature>
<dbReference type="Pfam" id="PF00326">
    <property type="entry name" value="Peptidase_S9"/>
    <property type="match status" value="1"/>
</dbReference>
<dbReference type="InterPro" id="IPR001375">
    <property type="entry name" value="Peptidase_S9_cat"/>
</dbReference>
<keyword evidence="5" id="KW-1185">Reference proteome</keyword>
<evidence type="ECO:0000313" key="5">
    <source>
        <dbReference type="Proteomes" id="UP000248014"/>
    </source>
</evidence>
<dbReference type="AlphaFoldDB" id="A0A2V3V884"/>
<dbReference type="Gene3D" id="3.40.50.1820">
    <property type="entry name" value="alpha/beta hydrolase"/>
    <property type="match status" value="1"/>
</dbReference>
<proteinExistence type="predicted"/>
<dbReference type="SUPFAM" id="SSF82171">
    <property type="entry name" value="DPP6 N-terminal domain-like"/>
    <property type="match status" value="1"/>
</dbReference>
<protein>
    <submittedName>
        <fullName evidence="4">Dipeptidyl-peptidase IV</fullName>
    </submittedName>
</protein>
<dbReference type="GO" id="GO:0006508">
    <property type="term" value="P:proteolysis"/>
    <property type="evidence" value="ECO:0007669"/>
    <property type="project" value="InterPro"/>
</dbReference>
<feature type="domain" description="Peptidase S9 prolyl oligopeptidase catalytic" evidence="2">
    <location>
        <begin position="563"/>
        <end position="761"/>
    </location>
</feature>
<dbReference type="GO" id="GO:0008239">
    <property type="term" value="F:dipeptidyl-peptidase activity"/>
    <property type="evidence" value="ECO:0007669"/>
    <property type="project" value="TreeGrafter"/>
</dbReference>
<gene>
    <name evidence="4" type="ORF">C7451_104266</name>
</gene>
<dbReference type="EMBL" id="QJJM01000004">
    <property type="protein sequence ID" value="PXW77770.1"/>
    <property type="molecule type" value="Genomic_DNA"/>
</dbReference>
<evidence type="ECO:0000259" key="3">
    <source>
        <dbReference type="Pfam" id="PF00930"/>
    </source>
</evidence>
<reference evidence="4 5" key="1">
    <citation type="submission" date="2018-05" db="EMBL/GenBank/DDBJ databases">
        <title>Genomic Encyclopedia of Type Strains, Phase IV (KMG-IV): sequencing the most valuable type-strain genomes for metagenomic binning, comparative biology and taxonomic classification.</title>
        <authorList>
            <person name="Goeker M."/>
        </authorList>
    </citation>
    <scope>NUCLEOTIDE SEQUENCE [LARGE SCALE GENOMIC DNA]</scope>
    <source>
        <strain evidence="4 5">DSM 3183</strain>
    </source>
</reference>
<feature type="domain" description="Dipeptidylpeptidase IV N-terminal" evidence="3">
    <location>
        <begin position="235"/>
        <end position="472"/>
    </location>
</feature>
<sequence length="764" mass="84998">MPLRPETDRQYWQIQTGVGLMRMMGALRMATAVAALLMASSAMAQDRPWPHAPVHGGSDVAGTSLSIDQLYQPQSLVGTSPEGYSWSRNGETVLFLWNDAGYSFRDVWSYSPRTGKKTQLTFLGRDSKPEAEARGISQAVMLDDGRVAFTLGGQLHVRAADGTVTRIESDKQAIRKLILSPDGKSLAFIAGNPSDARNRVTSGGVLWVRPSAASQDKAARRVAGADDPKIYIEDYQWSDDSRAIAFQQADDRAMPERDIFYHAKGEQQNNRVIRAFPGDETTRASVGHVDLASGQVRMFERPDAKHHIWGFGLSANGKRLFVSGSDMQAKEHTIYVYDVTTGARETFYQLREDKHLRPDWQVAWAPKDDGLIILTDRDGWLHLYHQRAAGQAPRQITKGEWEIASFEVDAARSQIYFTANKSYLSDRQIYRVPVSGGAVEQVSGAAAGTHEPVYAPGFRHIADWYSNDTTPPELFVIDTARPAKPAQVTKSPRPEFYTQTWANIGYAEFPSHVDGVNLLARISLPANYDPAKKYPVIVGSVYSDAVRNQWGGRRAHPTWGLDQYFVSQGYIVLNVNVRGSWGQGRDHNQTQLHSYGETDINDLESGVRFLIDKGYADPKRIGIWGSSYGGLMTIMSLSKKPGVYAAGIAGAPATNVWHAYPAQMWIMGPPDGPDMPARYEAQSALYQAKGIKDPLMIIHGTRDPVVLYSDTIALAEQMIDREQMFELVTLPGGNHAWASDNLRQTRFAFKKMAEFFDRNVKDRK</sequence>
<organism evidence="4 5">
    <name type="scientific">Blastomonas natatoria</name>
    <dbReference type="NCBI Taxonomy" id="34015"/>
    <lineage>
        <taxon>Bacteria</taxon>
        <taxon>Pseudomonadati</taxon>
        <taxon>Pseudomonadota</taxon>
        <taxon>Alphaproteobacteria</taxon>
        <taxon>Sphingomonadales</taxon>
        <taxon>Sphingomonadaceae</taxon>
        <taxon>Blastomonas</taxon>
    </lineage>
</organism>
<name>A0A2V3V884_9SPHN</name>
<accession>A0A2V3V884</accession>
<dbReference type="InterPro" id="IPR029058">
    <property type="entry name" value="AB_hydrolase_fold"/>
</dbReference>
<dbReference type="OrthoDB" id="1094230at2"/>
<dbReference type="InterPro" id="IPR002469">
    <property type="entry name" value="Peptidase_S9B_N"/>
</dbReference>
<dbReference type="Pfam" id="PF00930">
    <property type="entry name" value="DPPIV_N"/>
    <property type="match status" value="1"/>
</dbReference>
<comment type="caution">
    <text evidence="4">The sequence shown here is derived from an EMBL/GenBank/DDBJ whole genome shotgun (WGS) entry which is preliminary data.</text>
</comment>